<sequence>MNSSDDADRSDSNCYQEGLEDSIRRCEELLSYTPLAFLPSQSRSKANISKKTNTVSPISKLSSVRVNVNIERIAIPELEWKKNMELLGGSKGICLNSKFDPQESAERCQNSDAAGMESAACQKAKFKVRNFQKLFVNEVIHRKNGSVKKRWSRESQWSSTSDDWTFESTQEGCTSSSCSQDMLHKESRFIASKENNESKNRGLEDGVSVQLSHGNYGKKRKGIEEHEKGIVEDIHSKEAHEKTSYISQATPQQSAESSIGVNTTGRLIMCQSNEGNSSADDLHSFKFNFQEPQIFERIFTGGFEKSGKSKGDLQNSSGEEVEVIVNSSWKEHIGTLDNPSSTESSSKCLPLDYQLISGKQFIRSLPKAHCAAILSVQPVQPIADAPPLPQDRLHILAKPKTEFYKRLAELRAYSEACRIQQCSFKPTVGRKPNPSSPYCTSIVERLMEIRRRMEFRKLARKSIEKEELDSCSFWPQTNSNCRYLDKYAYQPIQDRLYELQKRRRERIERALNERKLQLTFKPDINQNSVRLFKQRGLESVDVADRLTTCGQSIHLDCKQDPQESQITFAPEINSNTDYIIASSKHFGGHRADFFSRQQHYMQLIEEKKKKKEREVLPADFTFRPNIGNASLILEQSMWKSVFQESASERVERLAYRDKDRQLLIREKVSEEYYAQFNFQPEIDDISKLVGRSTSIKDLYSNRKGKKVKEALEQAARDDFQQKCPFRPEVSINKSSKGELQSLVLERRQNRKERAKSEKEYQTMRELQEMKECTFKPSLNSIPPKETSPILIKGLERHLQLQEIAKQMRKDKEDLEKKVFFSHVYSMPTRQYTIPKPFLFHTKQLKSQSRPARCSLIDFTEYSHARSEQIHMADLHPITFE</sequence>
<protein>
    <submittedName>
        <fullName evidence="1">Uncharacterized protein</fullName>
    </submittedName>
</protein>
<reference evidence="2" key="1">
    <citation type="journal article" date="2024" name="Proc. Natl. Acad. Sci. U.S.A.">
        <title>Extraordinary preservation of gene collinearity over three hundred million years revealed in homosporous lycophytes.</title>
        <authorList>
            <person name="Li C."/>
            <person name="Wickell D."/>
            <person name="Kuo L.Y."/>
            <person name="Chen X."/>
            <person name="Nie B."/>
            <person name="Liao X."/>
            <person name="Peng D."/>
            <person name="Ji J."/>
            <person name="Jenkins J."/>
            <person name="Williams M."/>
            <person name="Shu S."/>
            <person name="Plott C."/>
            <person name="Barry K."/>
            <person name="Rajasekar S."/>
            <person name="Grimwood J."/>
            <person name="Han X."/>
            <person name="Sun S."/>
            <person name="Hou Z."/>
            <person name="He W."/>
            <person name="Dai G."/>
            <person name="Sun C."/>
            <person name="Schmutz J."/>
            <person name="Leebens-Mack J.H."/>
            <person name="Li F.W."/>
            <person name="Wang L."/>
        </authorList>
    </citation>
    <scope>NUCLEOTIDE SEQUENCE [LARGE SCALE GENOMIC DNA]</scope>
    <source>
        <strain evidence="2">cv. PW_Plant_1</strain>
    </source>
</reference>
<keyword evidence="2" id="KW-1185">Reference proteome</keyword>
<dbReference type="EMBL" id="CM055114">
    <property type="protein sequence ID" value="KAJ7514698.1"/>
    <property type="molecule type" value="Genomic_DNA"/>
</dbReference>
<gene>
    <name evidence="1" type="ORF">O6H91_23G055500</name>
</gene>
<comment type="caution">
    <text evidence="1">The sequence shown here is derived from an EMBL/GenBank/DDBJ whole genome shotgun (WGS) entry which is preliminary data.</text>
</comment>
<proteinExistence type="predicted"/>
<evidence type="ECO:0000313" key="1">
    <source>
        <dbReference type="EMBL" id="KAJ7514698.1"/>
    </source>
</evidence>
<name>A0ACC2AAX1_DIPCM</name>
<organism evidence="1 2">
    <name type="scientific">Diphasiastrum complanatum</name>
    <name type="common">Issler's clubmoss</name>
    <name type="synonym">Lycopodium complanatum</name>
    <dbReference type="NCBI Taxonomy" id="34168"/>
    <lineage>
        <taxon>Eukaryota</taxon>
        <taxon>Viridiplantae</taxon>
        <taxon>Streptophyta</taxon>
        <taxon>Embryophyta</taxon>
        <taxon>Tracheophyta</taxon>
        <taxon>Lycopodiopsida</taxon>
        <taxon>Lycopodiales</taxon>
        <taxon>Lycopodiaceae</taxon>
        <taxon>Lycopodioideae</taxon>
        <taxon>Diphasiastrum</taxon>
    </lineage>
</organism>
<accession>A0ACC2AAX1</accession>
<dbReference type="Proteomes" id="UP001162992">
    <property type="component" value="Chromosome 23"/>
</dbReference>
<evidence type="ECO:0000313" key="2">
    <source>
        <dbReference type="Proteomes" id="UP001162992"/>
    </source>
</evidence>